<evidence type="ECO:0000313" key="1">
    <source>
        <dbReference type="EMBL" id="BAU27912.1"/>
    </source>
</evidence>
<dbReference type="EMBL" id="AP017312">
    <property type="protein sequence ID" value="BAU27912.1"/>
    <property type="molecule type" value="Genomic_DNA"/>
</dbReference>
<dbReference type="Proteomes" id="UP000217696">
    <property type="component" value="Chromosome"/>
</dbReference>
<name>A0A0U4WGW2_9BACL</name>
<proteinExistence type="predicted"/>
<sequence>MNHAGMYNEAGRIELHVSSADEMYETMTRFHMTYPNAVFEDLEYIGVENGNLAIKLSYSVV</sequence>
<dbReference type="KEGG" id="asoc:CB4_02086"/>
<keyword evidence="2" id="KW-1185">Reference proteome</keyword>
<dbReference type="AlphaFoldDB" id="A0A0U4WGW2"/>
<evidence type="ECO:0000313" key="2">
    <source>
        <dbReference type="Proteomes" id="UP000217696"/>
    </source>
</evidence>
<dbReference type="OrthoDB" id="9956163at2"/>
<protein>
    <submittedName>
        <fullName evidence="1">Uncharacterized protein</fullName>
    </submittedName>
</protein>
<gene>
    <name evidence="1" type="ORF">CB4_02086</name>
</gene>
<reference evidence="1 2" key="1">
    <citation type="submission" date="2015-12" db="EMBL/GenBank/DDBJ databases">
        <title>Genome sequence of Aneurinibacillus soli.</title>
        <authorList>
            <person name="Lee J.S."/>
            <person name="Lee K.C."/>
            <person name="Kim K.K."/>
            <person name="Lee B.W."/>
        </authorList>
    </citation>
    <scope>NUCLEOTIDE SEQUENCE [LARGE SCALE GENOMIC DNA]</scope>
    <source>
        <strain evidence="1 2">CB4</strain>
    </source>
</reference>
<organism evidence="1 2">
    <name type="scientific">Aneurinibacillus soli</name>
    <dbReference type="NCBI Taxonomy" id="1500254"/>
    <lineage>
        <taxon>Bacteria</taxon>
        <taxon>Bacillati</taxon>
        <taxon>Bacillota</taxon>
        <taxon>Bacilli</taxon>
        <taxon>Bacillales</taxon>
        <taxon>Paenibacillaceae</taxon>
        <taxon>Aneurinibacillus group</taxon>
        <taxon>Aneurinibacillus</taxon>
    </lineage>
</organism>
<accession>A0A0U4WGW2</accession>
<dbReference type="RefSeq" id="WP_096465622.1">
    <property type="nucleotide sequence ID" value="NZ_QJSZ01000025.1"/>
</dbReference>